<comment type="caution">
    <text evidence="2">The sequence shown here is derived from an EMBL/GenBank/DDBJ whole genome shotgun (WGS) entry which is preliminary data.</text>
</comment>
<dbReference type="EMBL" id="LFJN01000001">
    <property type="protein sequence ID" value="KPI45691.1"/>
    <property type="molecule type" value="Genomic_DNA"/>
</dbReference>
<gene>
    <name evidence="2" type="ORF">AB675_771</name>
</gene>
<feature type="compositionally biased region" description="Low complexity" evidence="1">
    <location>
        <begin position="208"/>
        <end position="219"/>
    </location>
</feature>
<dbReference type="RefSeq" id="XP_018005654.1">
    <property type="nucleotide sequence ID" value="XM_018148109.1"/>
</dbReference>
<dbReference type="GeneID" id="28739979"/>
<protein>
    <submittedName>
        <fullName evidence="2">Uncharacterized protein</fullName>
    </submittedName>
</protein>
<feature type="compositionally biased region" description="Polar residues" evidence="1">
    <location>
        <begin position="54"/>
        <end position="71"/>
    </location>
</feature>
<dbReference type="OrthoDB" id="5384020at2759"/>
<feature type="compositionally biased region" description="Basic and acidic residues" evidence="1">
    <location>
        <begin position="240"/>
        <end position="251"/>
    </location>
</feature>
<feature type="region of interest" description="Disordered" evidence="1">
    <location>
        <begin position="1"/>
        <end position="257"/>
    </location>
</feature>
<accession>A0A0N0NS03</accession>
<evidence type="ECO:0000313" key="2">
    <source>
        <dbReference type="EMBL" id="KPI45691.1"/>
    </source>
</evidence>
<sequence length="257" mass="27355">MADQSQPSPPPNRRRSSIVEMFTGRPALSSSGSSSPPSGSSTSPNAPQHRRGMSITTMGLTGNANGQNSPYNAFARQRRASVATSTASGSPEFKNSFGDDPVVIEEDDGPKSPTTNPAGSFARRVSFGAQAMRDAKQGSGSGSSGAGRRPSSSLFSLSENTENDPPPRARVPSDMAKTSGEGFNWSEAMRDRTKRSPSFSSSVNPFATNNNRMRSTSTTAPEPPKEMPKAVEPVAPPKMRKPDHLGERMLRGDFMMD</sequence>
<feature type="compositionally biased region" description="Polar residues" evidence="1">
    <location>
        <begin position="196"/>
        <end position="207"/>
    </location>
</feature>
<organism evidence="2 3">
    <name type="scientific">Cyphellophora attinorum</name>
    <dbReference type="NCBI Taxonomy" id="1664694"/>
    <lineage>
        <taxon>Eukaryota</taxon>
        <taxon>Fungi</taxon>
        <taxon>Dikarya</taxon>
        <taxon>Ascomycota</taxon>
        <taxon>Pezizomycotina</taxon>
        <taxon>Eurotiomycetes</taxon>
        <taxon>Chaetothyriomycetidae</taxon>
        <taxon>Chaetothyriales</taxon>
        <taxon>Cyphellophoraceae</taxon>
        <taxon>Cyphellophora</taxon>
    </lineage>
</organism>
<keyword evidence="3" id="KW-1185">Reference proteome</keyword>
<evidence type="ECO:0000313" key="3">
    <source>
        <dbReference type="Proteomes" id="UP000038010"/>
    </source>
</evidence>
<dbReference type="VEuPathDB" id="FungiDB:AB675_771"/>
<proteinExistence type="predicted"/>
<evidence type="ECO:0000256" key="1">
    <source>
        <dbReference type="SAM" id="MobiDB-lite"/>
    </source>
</evidence>
<feature type="compositionally biased region" description="Low complexity" evidence="1">
    <location>
        <begin position="29"/>
        <end position="44"/>
    </location>
</feature>
<dbReference type="AlphaFoldDB" id="A0A0N0NS03"/>
<dbReference type="Proteomes" id="UP000038010">
    <property type="component" value="Unassembled WGS sequence"/>
</dbReference>
<name>A0A0N0NS03_9EURO</name>
<dbReference type="STRING" id="1664694.A0A0N0NS03"/>
<reference evidence="2 3" key="1">
    <citation type="submission" date="2015-06" db="EMBL/GenBank/DDBJ databases">
        <title>Draft genome of the ant-associated black yeast Phialophora attae CBS 131958.</title>
        <authorList>
            <person name="Moreno L.F."/>
            <person name="Stielow B.J."/>
            <person name="de Hoog S."/>
            <person name="Vicente V.A."/>
            <person name="Weiss V.A."/>
            <person name="de Vries M."/>
            <person name="Cruz L.M."/>
            <person name="Souza E.M."/>
        </authorList>
    </citation>
    <scope>NUCLEOTIDE SEQUENCE [LARGE SCALE GENOMIC DNA]</scope>
    <source>
        <strain evidence="2 3">CBS 131958</strain>
    </source>
</reference>